<evidence type="ECO:0000313" key="2">
    <source>
        <dbReference type="Proteomes" id="UP001469553"/>
    </source>
</evidence>
<accession>A0ABV0ZNP1</accession>
<evidence type="ECO:0000313" key="1">
    <source>
        <dbReference type="EMBL" id="MEQ2307382.1"/>
    </source>
</evidence>
<protein>
    <submittedName>
        <fullName evidence="1">Uncharacterized protein</fullName>
    </submittedName>
</protein>
<dbReference type="Proteomes" id="UP001469553">
    <property type="component" value="Unassembled WGS sequence"/>
</dbReference>
<sequence length="181" mass="21086">MCCTMTKIFLMIISWRHSKYMKAQAKTKEMRIKSRLLHSIVSAQNRIMATAVLFGDRRLKIIFTLLSLLCVANSLYRTAHLDILREYYEGGLEDAADKKKECENWLKLRALEFEDEMDEFTPKLKELKAAAQNSSSLDGLSSALTDLLVKKRKDFIESKKAYEEEIQEIWDFIKVQEYGDD</sequence>
<dbReference type="EMBL" id="JAHRIP010067164">
    <property type="protein sequence ID" value="MEQ2307382.1"/>
    <property type="molecule type" value="Genomic_DNA"/>
</dbReference>
<keyword evidence="2" id="KW-1185">Reference proteome</keyword>
<reference evidence="1 2" key="1">
    <citation type="submission" date="2021-06" db="EMBL/GenBank/DDBJ databases">
        <authorList>
            <person name="Palmer J.M."/>
        </authorList>
    </citation>
    <scope>NUCLEOTIDE SEQUENCE [LARGE SCALE GENOMIC DNA]</scope>
    <source>
        <strain evidence="1 2">AS_MEX2019</strain>
        <tissue evidence="1">Muscle</tissue>
    </source>
</reference>
<gene>
    <name evidence="1" type="ORF">AMECASPLE_017633</name>
</gene>
<organism evidence="1 2">
    <name type="scientific">Ameca splendens</name>
    <dbReference type="NCBI Taxonomy" id="208324"/>
    <lineage>
        <taxon>Eukaryota</taxon>
        <taxon>Metazoa</taxon>
        <taxon>Chordata</taxon>
        <taxon>Craniata</taxon>
        <taxon>Vertebrata</taxon>
        <taxon>Euteleostomi</taxon>
        <taxon>Actinopterygii</taxon>
        <taxon>Neopterygii</taxon>
        <taxon>Teleostei</taxon>
        <taxon>Neoteleostei</taxon>
        <taxon>Acanthomorphata</taxon>
        <taxon>Ovalentaria</taxon>
        <taxon>Atherinomorphae</taxon>
        <taxon>Cyprinodontiformes</taxon>
        <taxon>Goodeidae</taxon>
        <taxon>Ameca</taxon>
    </lineage>
</organism>
<name>A0ABV0ZNP1_9TELE</name>
<comment type="caution">
    <text evidence="1">The sequence shown here is derived from an EMBL/GenBank/DDBJ whole genome shotgun (WGS) entry which is preliminary data.</text>
</comment>
<proteinExistence type="predicted"/>